<sequence>MFKSVMGLFGKTTQKSPKDQCREWTGKLRKQGYLLDREVRKIENEEFKIQKDLKAAAKKGDRDVCLILAKELIRSKKAKNRIQVAKSQINSISMVIQEQMATVKMAGSLQKSTEVMKSMQNLVSVKNISATMQDLSREMMKTGIIGEMMDDAIEEAIDEEPIDEEAQAEVDKIMSELNIATGEKIAHAPSTAPAAAKQAQEEASTSKQAQEVEELEDEEDMKKMQRRLEMLKS</sequence>
<protein>
    <submittedName>
        <fullName evidence="3">Charged multivesicular body protein 3</fullName>
    </submittedName>
</protein>
<comment type="similarity">
    <text evidence="1">Belongs to the SNF7 family.</text>
</comment>
<dbReference type="AlphaFoldDB" id="A0A6G1SK35"/>
<feature type="region of interest" description="Disordered" evidence="2">
    <location>
        <begin position="185"/>
        <end position="233"/>
    </location>
</feature>
<feature type="compositionally biased region" description="Low complexity" evidence="2">
    <location>
        <begin position="187"/>
        <end position="205"/>
    </location>
</feature>
<organism evidence="3">
    <name type="scientific">Aceria tosichella</name>
    <name type="common">wheat curl mite</name>
    <dbReference type="NCBI Taxonomy" id="561515"/>
    <lineage>
        <taxon>Eukaryota</taxon>
        <taxon>Metazoa</taxon>
        <taxon>Ecdysozoa</taxon>
        <taxon>Arthropoda</taxon>
        <taxon>Chelicerata</taxon>
        <taxon>Arachnida</taxon>
        <taxon>Acari</taxon>
        <taxon>Acariformes</taxon>
        <taxon>Trombidiformes</taxon>
        <taxon>Prostigmata</taxon>
        <taxon>Eupodina</taxon>
        <taxon>Eriophyoidea</taxon>
        <taxon>Eriophyidae</taxon>
        <taxon>Eriophyinae</taxon>
        <taxon>Aceriini</taxon>
        <taxon>Aceria</taxon>
    </lineage>
</organism>
<dbReference type="EMBL" id="GGYP01005766">
    <property type="protein sequence ID" value="MDE50537.1"/>
    <property type="molecule type" value="Transcribed_RNA"/>
</dbReference>
<dbReference type="GO" id="GO:0007034">
    <property type="term" value="P:vacuolar transport"/>
    <property type="evidence" value="ECO:0007669"/>
    <property type="project" value="InterPro"/>
</dbReference>
<dbReference type="Pfam" id="PF03357">
    <property type="entry name" value="Snf7"/>
    <property type="match status" value="1"/>
</dbReference>
<proteinExistence type="inferred from homology"/>
<evidence type="ECO:0000256" key="1">
    <source>
        <dbReference type="ARBA" id="ARBA00006190"/>
    </source>
</evidence>
<evidence type="ECO:0000313" key="3">
    <source>
        <dbReference type="EMBL" id="MDE50537.1"/>
    </source>
</evidence>
<gene>
    <name evidence="3" type="primary">chmp3</name>
    <name evidence="3" type="ORF">g.10678</name>
</gene>
<reference evidence="3" key="1">
    <citation type="submission" date="2018-10" db="EMBL/GenBank/DDBJ databases">
        <title>Transcriptome assembly of Aceria tosichella (Wheat curl mite) Type 2.</title>
        <authorList>
            <person name="Scully E.D."/>
            <person name="Geib S.M."/>
            <person name="Palmer N.A."/>
            <person name="Gupta A.K."/>
            <person name="Sarath G."/>
            <person name="Tatineni S."/>
        </authorList>
    </citation>
    <scope>NUCLEOTIDE SEQUENCE</scope>
    <source>
        <strain evidence="3">LincolnNE</strain>
    </source>
</reference>
<dbReference type="InterPro" id="IPR005024">
    <property type="entry name" value="Snf7_fam"/>
</dbReference>
<name>A0A6G1SK35_9ACAR</name>
<dbReference type="Gene3D" id="6.10.140.1230">
    <property type="match status" value="1"/>
</dbReference>
<accession>A0A6G1SK35</accession>
<feature type="compositionally biased region" description="Basic and acidic residues" evidence="2">
    <location>
        <begin position="220"/>
        <end position="233"/>
    </location>
</feature>
<dbReference type="PANTHER" id="PTHR10476">
    <property type="entry name" value="CHARGED MULTIVESICULAR BODY PROTEIN"/>
    <property type="match status" value="1"/>
</dbReference>
<evidence type="ECO:0000256" key="2">
    <source>
        <dbReference type="SAM" id="MobiDB-lite"/>
    </source>
</evidence>